<dbReference type="Pfam" id="PF02368">
    <property type="entry name" value="Big_2"/>
    <property type="match status" value="1"/>
</dbReference>
<dbReference type="InterPro" id="IPR008964">
    <property type="entry name" value="Invasin/intimin_cell_adhesion"/>
</dbReference>
<dbReference type="Pfam" id="PF03422">
    <property type="entry name" value="CBM_6"/>
    <property type="match status" value="1"/>
</dbReference>
<dbReference type="InterPro" id="IPR003343">
    <property type="entry name" value="Big_2"/>
</dbReference>
<evidence type="ECO:0000256" key="1">
    <source>
        <dbReference type="ARBA" id="ARBA00022729"/>
    </source>
</evidence>
<keyword evidence="1" id="KW-0732">Signal</keyword>
<comment type="caution">
    <text evidence="3">The sequence shown here is derived from an EMBL/GenBank/DDBJ whole genome shotgun (WGS) entry which is preliminary data.</text>
</comment>
<dbReference type="Proteomes" id="UP000261284">
    <property type="component" value="Unassembled WGS sequence"/>
</dbReference>
<organism evidence="3 4">
    <name type="scientific">Deminuibacter soli</name>
    <dbReference type="NCBI Taxonomy" id="2291815"/>
    <lineage>
        <taxon>Bacteria</taxon>
        <taxon>Pseudomonadati</taxon>
        <taxon>Bacteroidota</taxon>
        <taxon>Chitinophagia</taxon>
        <taxon>Chitinophagales</taxon>
        <taxon>Chitinophagaceae</taxon>
        <taxon>Deminuibacter</taxon>
    </lineage>
</organism>
<dbReference type="PANTHER" id="PTHR31339:SF87">
    <property type="entry name" value="GLYCOSIDE HYDROLASE, FAMILY 28, PECTIN LYASE FOLD_VIRULENCE FACTOR-RELATED"/>
    <property type="match status" value="1"/>
</dbReference>
<sequence>MNRVLRSPSFGRFYRVLFILLLFGAHTSCAIAQKWRLIQPAFATSDAPVIGYSVADYGATGDGATDVTGIFQQRLDSLGLIGGGTLFVPTGKYVIKGRLRIPKGVTLRGEWQQPVKGQPVKGTILMAYAGRGNETSEAFISVASAAAVMDLAIWYPEQTPDNITPYPPAIGYGNAALSYTSNGNTTRNVTLVNAYSGVVCIVGGSVPNINGLYGTPLSRGVEIDGIADVGHIESIHFAPGYWSGSGLPNAPAAGSSFESWIKQHGTGFVMRRNDWTYTSFMDIEGYHIGYHAAPSVLSPGTVPNAQNYAINLTNCETGIYAEGISGIGVLFSRVITSGCTNGLAIGGGSNSDGTLQLHTCTISGSQNAVKADSTCLARIIMQQCTIGTGKVDIGGGTFMPSDCDFNNAAPQIVLQSKSRGLVTANRFKNAKSIQNNSDFVGIIDSVPVTLPHMPAFPSIVQGTHQPARKALYVVTDAPFNARHDGVTDNTSAVQAALNKAAADGGGIVFLPPGKYEFNGHLSVPAGVELKGASDISALPMSQGAILEPHADKNVPTGTPFITLAANSGIRGLTINYPEQTYAANYPANIISYPYAIRASGANVYIVNIAMRAVYQGIDLFTNKCDNHYVDFITGQFFKSVIRVGGGSAGGQISNAQVNPIAFAVGGDDEWGNWPNSAPSNNNGPVYTYNHSSQDFLTLGNCSNEVLFNNFVFGPANGVLFLSEGAGASGICHGMEIDGSSTAINLQGMGTAGFDFIDAGAITTKENDADTGTSNFKTSASFASRTFNLYNGTFTGYPGQSFIMNGGTINLQGTGFIQAGNLRFADIKSGRLNMHNASVWPVPAILKNGEEANFSVRSSIMDSTGIVPAKTAAFKNNLGNAYTVVIKGALDRHGWTAFASSNTRAAQNALDSTDYTRWDSNAEQVPGQTFTVDMKTINTIHRVVLDATQSINDFPAGYEVRVAKDTLHWSNPVASDNGLQGMTLITFPDTACRYVRVTQTGYKGGMFWSIHEFYAFGKVNVTGISIPLPIRTIKPDSAAKLAAVITPAIATNKAVTWTSDNTAVATVDTAGKVHAVGGGTAIIRVTSVDAGIYAVDTVTVPVGLSPYLGAPYTIPGIVEAENFDNGGQGVAYFDNDSANKGGNQYRPSESVDAEVCGEGGYDVGSTEPGEWMKYTVNVLKDGVYTLEVRAASPNNGSKLQVEMDGVNISGTVNLPNTGGWQTYQSASVTTPLLKAGQHILRIVIGSYGFNLNYVRFLESTSRPVKKAAAEAKIVVYPNPVTTGTIGLQLTNLPAGKYQVILVNNLYQPVLQTQLTVTSGVANYSWPLTRNLPAGYYHLQLVTPQGTHFTQPVLIP</sequence>
<dbReference type="Gene3D" id="2.60.120.260">
    <property type="entry name" value="Galactose-binding domain-like"/>
    <property type="match status" value="2"/>
</dbReference>
<dbReference type="InterPro" id="IPR024535">
    <property type="entry name" value="RHGA/B-epi-like_pectate_lyase"/>
</dbReference>
<protein>
    <submittedName>
        <fullName evidence="3">Carbohydrate-binding protein</fullName>
    </submittedName>
</protein>
<proteinExistence type="predicted"/>
<dbReference type="Gene3D" id="2.60.40.1080">
    <property type="match status" value="1"/>
</dbReference>
<accession>A0A3E1NDY9</accession>
<dbReference type="Gene3D" id="2.160.20.10">
    <property type="entry name" value="Single-stranded right-handed beta-helix, Pectin lyase-like"/>
    <property type="match status" value="2"/>
</dbReference>
<dbReference type="Pfam" id="PF00754">
    <property type="entry name" value="F5_F8_type_C"/>
    <property type="match status" value="1"/>
</dbReference>
<name>A0A3E1NDY9_9BACT</name>
<dbReference type="EMBL" id="QTJU01000011">
    <property type="protein sequence ID" value="RFM26183.1"/>
    <property type="molecule type" value="Genomic_DNA"/>
</dbReference>
<feature type="domain" description="CBM6" evidence="2">
    <location>
        <begin position="1115"/>
        <end position="1256"/>
    </location>
</feature>
<dbReference type="InterPro" id="IPR011050">
    <property type="entry name" value="Pectin_lyase_fold/virulence"/>
</dbReference>
<dbReference type="GO" id="GO:0030246">
    <property type="term" value="F:carbohydrate binding"/>
    <property type="evidence" value="ECO:0007669"/>
    <property type="project" value="InterPro"/>
</dbReference>
<dbReference type="InterPro" id="IPR005084">
    <property type="entry name" value="CBM6"/>
</dbReference>
<dbReference type="InterPro" id="IPR008979">
    <property type="entry name" value="Galactose-bd-like_sf"/>
</dbReference>
<evidence type="ECO:0000259" key="2">
    <source>
        <dbReference type="PROSITE" id="PS51175"/>
    </source>
</evidence>
<dbReference type="Pfam" id="PF12708">
    <property type="entry name" value="Pect-lyase_RHGA_epim"/>
    <property type="match status" value="2"/>
</dbReference>
<dbReference type="InterPro" id="IPR012334">
    <property type="entry name" value="Pectin_lyas_fold"/>
</dbReference>
<dbReference type="InterPro" id="IPR051801">
    <property type="entry name" value="GH28_Enzymes"/>
</dbReference>
<dbReference type="SUPFAM" id="SSF49373">
    <property type="entry name" value="Invasin/intimin cell-adhesion fragments"/>
    <property type="match status" value="1"/>
</dbReference>
<dbReference type="PROSITE" id="PS51175">
    <property type="entry name" value="CBM6"/>
    <property type="match status" value="1"/>
</dbReference>
<dbReference type="PANTHER" id="PTHR31339">
    <property type="entry name" value="PECTIN LYASE-RELATED"/>
    <property type="match status" value="1"/>
</dbReference>
<evidence type="ECO:0000313" key="3">
    <source>
        <dbReference type="EMBL" id="RFM26183.1"/>
    </source>
</evidence>
<keyword evidence="4" id="KW-1185">Reference proteome</keyword>
<dbReference type="RefSeq" id="WP_116849361.1">
    <property type="nucleotide sequence ID" value="NZ_QTJU01000011.1"/>
</dbReference>
<gene>
    <name evidence="3" type="ORF">DXN05_21535</name>
</gene>
<dbReference type="SMART" id="SM00635">
    <property type="entry name" value="BID_2"/>
    <property type="match status" value="1"/>
</dbReference>
<evidence type="ECO:0000313" key="4">
    <source>
        <dbReference type="Proteomes" id="UP000261284"/>
    </source>
</evidence>
<dbReference type="SUPFAM" id="SSF49785">
    <property type="entry name" value="Galactose-binding domain-like"/>
    <property type="match status" value="2"/>
</dbReference>
<dbReference type="InterPro" id="IPR000421">
    <property type="entry name" value="FA58C"/>
</dbReference>
<dbReference type="SUPFAM" id="SSF51126">
    <property type="entry name" value="Pectin lyase-like"/>
    <property type="match status" value="2"/>
</dbReference>
<dbReference type="OrthoDB" id="9795222at2"/>
<dbReference type="SMART" id="SM00606">
    <property type="entry name" value="CBD_IV"/>
    <property type="match status" value="1"/>
</dbReference>
<reference evidence="3 4" key="1">
    <citation type="submission" date="2018-08" db="EMBL/GenBank/DDBJ databases">
        <title>Chitinophagaceae sp. K23C18032701, a novel bacterium isolated from forest soil.</title>
        <authorList>
            <person name="Wang C."/>
        </authorList>
    </citation>
    <scope>NUCLEOTIDE SEQUENCE [LARGE SCALE GENOMIC DNA]</scope>
    <source>
        <strain evidence="3 4">K23C18032701</strain>
    </source>
</reference>
<dbReference type="CDD" id="cd04080">
    <property type="entry name" value="CBM6_cellulase-like"/>
    <property type="match status" value="1"/>
</dbReference>
<dbReference type="InterPro" id="IPR006584">
    <property type="entry name" value="Cellulose-bd_IV"/>
</dbReference>